<feature type="compositionally biased region" description="Polar residues" evidence="1">
    <location>
        <begin position="59"/>
        <end position="68"/>
    </location>
</feature>
<feature type="chain" id="PRO_5043429337" description="Secreted protein" evidence="2">
    <location>
        <begin position="17"/>
        <end position="76"/>
    </location>
</feature>
<reference evidence="3" key="1">
    <citation type="journal article" date="2023" name="Mol. Phylogenet. Evol.">
        <title>Genome-scale phylogeny and comparative genomics of the fungal order Sordariales.</title>
        <authorList>
            <person name="Hensen N."/>
            <person name="Bonometti L."/>
            <person name="Westerberg I."/>
            <person name="Brannstrom I.O."/>
            <person name="Guillou S."/>
            <person name="Cros-Aarteil S."/>
            <person name="Calhoun S."/>
            <person name="Haridas S."/>
            <person name="Kuo A."/>
            <person name="Mondo S."/>
            <person name="Pangilinan J."/>
            <person name="Riley R."/>
            <person name="LaButti K."/>
            <person name="Andreopoulos B."/>
            <person name="Lipzen A."/>
            <person name="Chen C."/>
            <person name="Yan M."/>
            <person name="Daum C."/>
            <person name="Ng V."/>
            <person name="Clum A."/>
            <person name="Steindorff A."/>
            <person name="Ohm R.A."/>
            <person name="Martin F."/>
            <person name="Silar P."/>
            <person name="Natvig D.O."/>
            <person name="Lalanne C."/>
            <person name="Gautier V."/>
            <person name="Ament-Velasquez S.L."/>
            <person name="Kruys A."/>
            <person name="Hutchinson M.I."/>
            <person name="Powell A.J."/>
            <person name="Barry K."/>
            <person name="Miller A.N."/>
            <person name="Grigoriev I.V."/>
            <person name="Debuchy R."/>
            <person name="Gladieux P."/>
            <person name="Hiltunen Thoren M."/>
            <person name="Johannesson H."/>
        </authorList>
    </citation>
    <scope>NUCLEOTIDE SEQUENCE</scope>
    <source>
        <strain evidence="3">PSN243</strain>
    </source>
</reference>
<evidence type="ECO:0000256" key="2">
    <source>
        <dbReference type="SAM" id="SignalP"/>
    </source>
</evidence>
<dbReference type="Proteomes" id="UP001321760">
    <property type="component" value="Unassembled WGS sequence"/>
</dbReference>
<evidence type="ECO:0000313" key="3">
    <source>
        <dbReference type="EMBL" id="KAK4451408.1"/>
    </source>
</evidence>
<feature type="signal peptide" evidence="2">
    <location>
        <begin position="1"/>
        <end position="16"/>
    </location>
</feature>
<comment type="caution">
    <text evidence="3">The sequence shown here is derived from an EMBL/GenBank/DDBJ whole genome shotgun (WGS) entry which is preliminary data.</text>
</comment>
<accession>A0AAV9GVJ9</accession>
<protein>
    <recommendedName>
        <fullName evidence="5">Secreted protein</fullName>
    </recommendedName>
</protein>
<proteinExistence type="predicted"/>
<organism evidence="3 4">
    <name type="scientific">Podospora aff. communis PSN243</name>
    <dbReference type="NCBI Taxonomy" id="3040156"/>
    <lineage>
        <taxon>Eukaryota</taxon>
        <taxon>Fungi</taxon>
        <taxon>Dikarya</taxon>
        <taxon>Ascomycota</taxon>
        <taxon>Pezizomycotina</taxon>
        <taxon>Sordariomycetes</taxon>
        <taxon>Sordariomycetidae</taxon>
        <taxon>Sordariales</taxon>
        <taxon>Podosporaceae</taxon>
        <taxon>Podospora</taxon>
    </lineage>
</organism>
<feature type="region of interest" description="Disordered" evidence="1">
    <location>
        <begin position="43"/>
        <end position="76"/>
    </location>
</feature>
<reference evidence="3" key="2">
    <citation type="submission" date="2023-05" db="EMBL/GenBank/DDBJ databases">
        <authorList>
            <consortium name="Lawrence Berkeley National Laboratory"/>
            <person name="Steindorff A."/>
            <person name="Hensen N."/>
            <person name="Bonometti L."/>
            <person name="Westerberg I."/>
            <person name="Brannstrom I.O."/>
            <person name="Guillou S."/>
            <person name="Cros-Aarteil S."/>
            <person name="Calhoun S."/>
            <person name="Haridas S."/>
            <person name="Kuo A."/>
            <person name="Mondo S."/>
            <person name="Pangilinan J."/>
            <person name="Riley R."/>
            <person name="Labutti K."/>
            <person name="Andreopoulos B."/>
            <person name="Lipzen A."/>
            <person name="Chen C."/>
            <person name="Yanf M."/>
            <person name="Daum C."/>
            <person name="Ng V."/>
            <person name="Clum A."/>
            <person name="Ohm R."/>
            <person name="Martin F."/>
            <person name="Silar P."/>
            <person name="Natvig D."/>
            <person name="Lalanne C."/>
            <person name="Gautier V."/>
            <person name="Ament-Velasquez S.L."/>
            <person name="Kruys A."/>
            <person name="Hutchinson M.I."/>
            <person name="Powell A.J."/>
            <person name="Barry K."/>
            <person name="Miller A.N."/>
            <person name="Grigoriev I.V."/>
            <person name="Debuchy R."/>
            <person name="Gladieux P."/>
            <person name="Thoren M.H."/>
            <person name="Johannesson H."/>
        </authorList>
    </citation>
    <scope>NUCLEOTIDE SEQUENCE</scope>
    <source>
        <strain evidence="3">PSN243</strain>
    </source>
</reference>
<evidence type="ECO:0000256" key="1">
    <source>
        <dbReference type="SAM" id="MobiDB-lite"/>
    </source>
</evidence>
<keyword evidence="2" id="KW-0732">Signal</keyword>
<keyword evidence="4" id="KW-1185">Reference proteome</keyword>
<evidence type="ECO:0008006" key="5">
    <source>
        <dbReference type="Google" id="ProtNLM"/>
    </source>
</evidence>
<dbReference type="AlphaFoldDB" id="A0AAV9GVJ9"/>
<evidence type="ECO:0000313" key="4">
    <source>
        <dbReference type="Proteomes" id="UP001321760"/>
    </source>
</evidence>
<dbReference type="EMBL" id="MU865928">
    <property type="protein sequence ID" value="KAK4451408.1"/>
    <property type="molecule type" value="Genomic_DNA"/>
</dbReference>
<gene>
    <name evidence="3" type="ORF">QBC34DRAFT_400912</name>
</gene>
<name>A0AAV9GVJ9_9PEZI</name>
<sequence length="76" mass="8398">MIARFAVLLSWSLTNTMETCRRLGSAARFEGHHRREQQVVARTDAGHMPEPIGACCPNSLPSGTTRSIPTHRCPSH</sequence>